<dbReference type="FunFam" id="3.10.20.740:FF:000004">
    <property type="entry name" value="NADH-quinone oxidoreductase"/>
    <property type="match status" value="1"/>
</dbReference>
<keyword evidence="5" id="KW-0004">4Fe-4S</keyword>
<dbReference type="GO" id="GO:0051537">
    <property type="term" value="F:2 iron, 2 sulfur cluster binding"/>
    <property type="evidence" value="ECO:0007669"/>
    <property type="project" value="UniProtKB-KW"/>
</dbReference>
<evidence type="ECO:0000256" key="13">
    <source>
        <dbReference type="ARBA" id="ARBA00023136"/>
    </source>
</evidence>
<dbReference type="PROSITE" id="PS00198">
    <property type="entry name" value="4FE4S_FER_1"/>
    <property type="match status" value="1"/>
</dbReference>
<evidence type="ECO:0000313" key="15">
    <source>
        <dbReference type="EMBL" id="VYS76435.1"/>
    </source>
</evidence>
<dbReference type="PANTHER" id="PTHR24960:SF84">
    <property type="entry name" value="HYDROGENASE SUBUNIT"/>
    <property type="match status" value="1"/>
</dbReference>
<dbReference type="PROSITE" id="PS51379">
    <property type="entry name" value="4FE4S_FER_2"/>
    <property type="match status" value="2"/>
</dbReference>
<dbReference type="GO" id="GO:0016020">
    <property type="term" value="C:membrane"/>
    <property type="evidence" value="ECO:0007669"/>
    <property type="project" value="UniProtKB-SubCell"/>
</dbReference>
<dbReference type="GO" id="GO:0050583">
    <property type="term" value="F:hydrogen dehydrogenase (NADP+) activity"/>
    <property type="evidence" value="ECO:0007669"/>
    <property type="project" value="UniProtKB-EC"/>
</dbReference>
<comment type="similarity">
    <text evidence="4">Belongs to the complex I 75 kDa subunit family.</text>
</comment>
<dbReference type="SUPFAM" id="SSF54862">
    <property type="entry name" value="4Fe-4S ferredoxins"/>
    <property type="match status" value="1"/>
</dbReference>
<evidence type="ECO:0000256" key="14">
    <source>
        <dbReference type="ARBA" id="ARBA00034078"/>
    </source>
</evidence>
<keyword evidence="15" id="KW-0560">Oxidoreductase</keyword>
<dbReference type="GO" id="GO:0042773">
    <property type="term" value="P:ATP synthesis coupled electron transport"/>
    <property type="evidence" value="ECO:0007669"/>
    <property type="project" value="InterPro"/>
</dbReference>
<comment type="cofactor">
    <cofactor evidence="1">
        <name>[4Fe-4S] cluster</name>
        <dbReference type="ChEBI" id="CHEBI:49883"/>
    </cofactor>
</comment>
<comment type="subcellular location">
    <subcellularLocation>
        <location evidence="3">Membrane</location>
    </subcellularLocation>
</comment>
<sequence length="314" mass="35507">MTDITIKIDGKSIKTQKDRFVLDIARENGIEIPAICYDPSLDAFGGCRLCIVEITKNGRSKIETSCSARASDGMEVKTQTEELREKRRNILQLLLDSHPNDCLTCQKAGTCLLQKYAYEYDVKFRDHDGAKREEKYDLSSPYIYKDNSKCILCGKCVQICRQVEERAILSFADRGYDSYIACDLGEDFAHSYCVSCNRCVSICPVGALVDRRLMGKIRNFEGETKEVKCKVCDYGCDFNLHSKDGKNIAVTAKKPGSGRPLCLKGRMMTELMFLDNPDKPYMKGAGEFKETNWMTVTGLNNVYKKIEKIEDKGE</sequence>
<dbReference type="SMART" id="SM00929">
    <property type="entry name" value="NADH-G_4Fe-4S_3"/>
    <property type="match status" value="1"/>
</dbReference>
<dbReference type="GO" id="GO:0008137">
    <property type="term" value="F:NADH dehydrogenase (ubiquinone) activity"/>
    <property type="evidence" value="ECO:0007669"/>
    <property type="project" value="InterPro"/>
</dbReference>
<evidence type="ECO:0000256" key="12">
    <source>
        <dbReference type="ARBA" id="ARBA00023027"/>
    </source>
</evidence>
<keyword evidence="7" id="KW-0479">Metal-binding</keyword>
<evidence type="ECO:0000256" key="4">
    <source>
        <dbReference type="ARBA" id="ARBA00005404"/>
    </source>
</evidence>
<dbReference type="Pfam" id="PF13510">
    <property type="entry name" value="Fer2_4"/>
    <property type="match status" value="1"/>
</dbReference>
<dbReference type="PANTHER" id="PTHR24960">
    <property type="entry name" value="PHOTOSYSTEM I IRON-SULFUR CENTER-RELATED"/>
    <property type="match status" value="1"/>
</dbReference>
<dbReference type="SUPFAM" id="SSF54292">
    <property type="entry name" value="2Fe-2S ferredoxin-like"/>
    <property type="match status" value="1"/>
</dbReference>
<keyword evidence="13" id="KW-0472">Membrane</keyword>
<evidence type="ECO:0000256" key="11">
    <source>
        <dbReference type="ARBA" id="ARBA00023014"/>
    </source>
</evidence>
<name>A0A6N2R8Z6_9FIRM</name>
<reference evidence="15" key="1">
    <citation type="submission" date="2019-11" db="EMBL/GenBank/DDBJ databases">
        <authorList>
            <person name="Feng L."/>
        </authorList>
    </citation>
    <scope>NUCLEOTIDE SEQUENCE</scope>
    <source>
        <strain evidence="15">AvaginalisLFYP127</strain>
    </source>
</reference>
<evidence type="ECO:0000256" key="3">
    <source>
        <dbReference type="ARBA" id="ARBA00004370"/>
    </source>
</evidence>
<dbReference type="PROSITE" id="PS00641">
    <property type="entry name" value="COMPLEX1_75K_1"/>
    <property type="match status" value="1"/>
</dbReference>
<gene>
    <name evidence="15" type="primary">hndD</name>
    <name evidence="15" type="ORF">AVLFYP127_01237</name>
</gene>
<dbReference type="Gene3D" id="3.30.70.20">
    <property type="match status" value="1"/>
</dbReference>
<organism evidence="15">
    <name type="scientific">Anaerococcus vaginalis</name>
    <dbReference type="NCBI Taxonomy" id="33037"/>
    <lineage>
        <taxon>Bacteria</taxon>
        <taxon>Bacillati</taxon>
        <taxon>Bacillota</taxon>
        <taxon>Tissierellia</taxon>
        <taxon>Tissierellales</taxon>
        <taxon>Peptoniphilaceae</taxon>
        <taxon>Anaerococcus</taxon>
    </lineage>
</organism>
<dbReference type="CDD" id="cd00207">
    <property type="entry name" value="fer2"/>
    <property type="match status" value="1"/>
</dbReference>
<evidence type="ECO:0000256" key="1">
    <source>
        <dbReference type="ARBA" id="ARBA00001966"/>
    </source>
</evidence>
<keyword evidence="9" id="KW-1278">Translocase</keyword>
<dbReference type="InterPro" id="IPR000283">
    <property type="entry name" value="NADH_UbQ_OxRdtase_75kDa_su_CS"/>
</dbReference>
<dbReference type="Pfam" id="PF22117">
    <property type="entry name" value="Fer4_Nqo3"/>
    <property type="match status" value="1"/>
</dbReference>
<dbReference type="Pfam" id="PF10588">
    <property type="entry name" value="NADH-G_4Fe-4S_3"/>
    <property type="match status" value="1"/>
</dbReference>
<dbReference type="InterPro" id="IPR017900">
    <property type="entry name" value="4Fe4S_Fe_S_CS"/>
</dbReference>
<dbReference type="InterPro" id="IPR001041">
    <property type="entry name" value="2Fe-2S_ferredoxin-type"/>
</dbReference>
<dbReference type="GO" id="GO:0046872">
    <property type="term" value="F:metal ion binding"/>
    <property type="evidence" value="ECO:0007669"/>
    <property type="project" value="UniProtKB-KW"/>
</dbReference>
<evidence type="ECO:0000256" key="7">
    <source>
        <dbReference type="ARBA" id="ARBA00022723"/>
    </source>
</evidence>
<evidence type="ECO:0000256" key="10">
    <source>
        <dbReference type="ARBA" id="ARBA00023004"/>
    </source>
</evidence>
<proteinExistence type="inferred from homology"/>
<dbReference type="SUPFAM" id="SSF53706">
    <property type="entry name" value="Formate dehydrogenase/DMSO reductase, domains 1-3"/>
    <property type="match status" value="1"/>
</dbReference>
<dbReference type="InterPro" id="IPR006963">
    <property type="entry name" value="Mopterin_OxRdtase_4Fe-4S_dom"/>
</dbReference>
<dbReference type="InterPro" id="IPR036010">
    <property type="entry name" value="2Fe-2S_ferredoxin-like_sf"/>
</dbReference>
<comment type="function">
    <text evidence="2">Ferredoxins are iron-sulfur proteins that transfer electrons in a wide variety of metabolic reactions.</text>
</comment>
<dbReference type="InterPro" id="IPR050157">
    <property type="entry name" value="PSI_iron-sulfur_center"/>
</dbReference>
<keyword evidence="8" id="KW-0677">Repeat</keyword>
<keyword evidence="10" id="KW-0408">Iron</keyword>
<keyword evidence="6" id="KW-0001">2Fe-2S</keyword>
<dbReference type="EC" id="1.12.1.3" evidence="15"/>
<evidence type="ECO:0000256" key="6">
    <source>
        <dbReference type="ARBA" id="ARBA00022714"/>
    </source>
</evidence>
<dbReference type="InterPro" id="IPR054351">
    <property type="entry name" value="NADH_UbQ_OxRdtase_ferredoxin"/>
</dbReference>
<evidence type="ECO:0000256" key="5">
    <source>
        <dbReference type="ARBA" id="ARBA00022485"/>
    </source>
</evidence>
<keyword evidence="11" id="KW-0411">Iron-sulfur</keyword>
<dbReference type="PROSITE" id="PS51839">
    <property type="entry name" value="4FE4S_HC3"/>
    <property type="match status" value="1"/>
</dbReference>
<evidence type="ECO:0000256" key="9">
    <source>
        <dbReference type="ARBA" id="ARBA00022967"/>
    </source>
</evidence>
<evidence type="ECO:0000256" key="8">
    <source>
        <dbReference type="ARBA" id="ARBA00022737"/>
    </source>
</evidence>
<evidence type="ECO:0000256" key="2">
    <source>
        <dbReference type="ARBA" id="ARBA00003532"/>
    </source>
</evidence>
<dbReference type="PROSITE" id="PS51085">
    <property type="entry name" value="2FE2S_FER_2"/>
    <property type="match status" value="1"/>
</dbReference>
<accession>A0A6N2R8Z6</accession>
<dbReference type="FunFam" id="3.30.70.20:FF:000035">
    <property type="entry name" value="Iron hydrogenase 1"/>
    <property type="match status" value="1"/>
</dbReference>
<dbReference type="InterPro" id="IPR019574">
    <property type="entry name" value="NADH_UbQ_OxRdtase_Gsu_4Fe4S-bd"/>
</dbReference>
<dbReference type="RefSeq" id="WP_156328442.1">
    <property type="nucleotide sequence ID" value="NZ_CACRSW010000002.1"/>
</dbReference>
<dbReference type="EMBL" id="CACRSW010000002">
    <property type="protein sequence ID" value="VYS76435.1"/>
    <property type="molecule type" value="Genomic_DNA"/>
</dbReference>
<dbReference type="AlphaFoldDB" id="A0A6N2R8Z6"/>
<keyword evidence="12" id="KW-0520">NAD</keyword>
<comment type="cofactor">
    <cofactor evidence="14">
        <name>[2Fe-2S] cluster</name>
        <dbReference type="ChEBI" id="CHEBI:190135"/>
    </cofactor>
</comment>
<dbReference type="InterPro" id="IPR017896">
    <property type="entry name" value="4Fe4S_Fe-S-bd"/>
</dbReference>
<dbReference type="GO" id="GO:0051539">
    <property type="term" value="F:4 iron, 4 sulfur cluster binding"/>
    <property type="evidence" value="ECO:0007669"/>
    <property type="project" value="UniProtKB-KW"/>
</dbReference>
<dbReference type="Gene3D" id="3.30.200.210">
    <property type="match status" value="1"/>
</dbReference>
<dbReference type="Gene3D" id="3.10.20.740">
    <property type="match status" value="1"/>
</dbReference>
<protein>
    <submittedName>
        <fullName evidence="15">NADP-reducing hydrogenase subunit HndC</fullName>
        <ecNumber evidence="15">1.12.1.3</ecNumber>
    </submittedName>
</protein>
<dbReference type="Pfam" id="PF04879">
    <property type="entry name" value="Molybdop_Fe4S4"/>
    <property type="match status" value="1"/>
</dbReference>